<dbReference type="EMBL" id="JQGA01000008">
    <property type="protein sequence ID" value="KGO78337.1"/>
    <property type="molecule type" value="Genomic_DNA"/>
</dbReference>
<proteinExistence type="predicted"/>
<organism evidence="1 2">
    <name type="scientific">Penicillium italicum</name>
    <name type="common">Blue mold</name>
    <dbReference type="NCBI Taxonomy" id="40296"/>
    <lineage>
        <taxon>Eukaryota</taxon>
        <taxon>Fungi</taxon>
        <taxon>Dikarya</taxon>
        <taxon>Ascomycota</taxon>
        <taxon>Pezizomycotina</taxon>
        <taxon>Eurotiomycetes</taxon>
        <taxon>Eurotiomycetidae</taxon>
        <taxon>Eurotiales</taxon>
        <taxon>Aspergillaceae</taxon>
        <taxon>Penicillium</taxon>
    </lineage>
</organism>
<evidence type="ECO:0000313" key="1">
    <source>
        <dbReference type="EMBL" id="KGO78337.1"/>
    </source>
</evidence>
<gene>
    <name evidence="1" type="ORF">PITC_059500</name>
</gene>
<dbReference type="AlphaFoldDB" id="A0A0A2LE01"/>
<sequence length="44" mass="5022">MVLNLGLFNHYVLLVNLSKEVTSYNINIAPYFGYRSGNSNRTVE</sequence>
<evidence type="ECO:0000313" key="2">
    <source>
        <dbReference type="Proteomes" id="UP000030104"/>
    </source>
</evidence>
<keyword evidence="2" id="KW-1185">Reference proteome</keyword>
<dbReference type="Proteomes" id="UP000030104">
    <property type="component" value="Unassembled WGS sequence"/>
</dbReference>
<name>A0A0A2LE01_PENIT</name>
<protein>
    <submittedName>
        <fullName evidence="1">Uncharacterized protein</fullName>
    </submittedName>
</protein>
<dbReference type="HOGENOM" id="CLU_3224767_0_0_1"/>
<accession>A0A0A2LE01</accession>
<comment type="caution">
    <text evidence="1">The sequence shown here is derived from an EMBL/GenBank/DDBJ whole genome shotgun (WGS) entry which is preliminary data.</text>
</comment>
<reference evidence="1 2" key="1">
    <citation type="journal article" date="2015" name="Mol. Plant Microbe Interact.">
        <title>Genome, transcriptome, and functional analyses of Penicillium expansum provide new insights into secondary metabolism and pathogenicity.</title>
        <authorList>
            <person name="Ballester A.R."/>
            <person name="Marcet-Houben M."/>
            <person name="Levin E."/>
            <person name="Sela N."/>
            <person name="Selma-Lazaro C."/>
            <person name="Carmona L."/>
            <person name="Wisniewski M."/>
            <person name="Droby S."/>
            <person name="Gonzalez-Candelas L."/>
            <person name="Gabaldon T."/>
        </authorList>
    </citation>
    <scope>NUCLEOTIDE SEQUENCE [LARGE SCALE GENOMIC DNA]</scope>
    <source>
        <strain evidence="1 2">PHI-1</strain>
    </source>
</reference>